<evidence type="ECO:0000256" key="2">
    <source>
        <dbReference type="ARBA" id="ARBA00022598"/>
    </source>
</evidence>
<comment type="similarity">
    <text evidence="1">Belongs to the ATP-dependent DNA ligase family.</text>
</comment>
<dbReference type="PROSITE" id="PS50160">
    <property type="entry name" value="DNA_LIGASE_A3"/>
    <property type="match status" value="1"/>
</dbReference>
<dbReference type="PANTHER" id="PTHR45674">
    <property type="entry name" value="DNA LIGASE 1/3 FAMILY MEMBER"/>
    <property type="match status" value="1"/>
</dbReference>
<keyword evidence="2 4" id="KW-0436">Ligase</keyword>
<name>A0ABU1NK64_9BURK</name>
<dbReference type="InterPro" id="IPR012310">
    <property type="entry name" value="DNA_ligase_ATP-dep_cent"/>
</dbReference>
<evidence type="ECO:0000256" key="1">
    <source>
        <dbReference type="ARBA" id="ARBA00007572"/>
    </source>
</evidence>
<dbReference type="Gene3D" id="3.30.1490.70">
    <property type="match status" value="1"/>
</dbReference>
<dbReference type="InterPro" id="IPR050191">
    <property type="entry name" value="ATP-dep_DNA_ligase"/>
</dbReference>
<evidence type="ECO:0000313" key="5">
    <source>
        <dbReference type="Proteomes" id="UP001184230"/>
    </source>
</evidence>
<keyword evidence="5" id="KW-1185">Reference proteome</keyword>
<comment type="caution">
    <text evidence="4">The sequence shown here is derived from an EMBL/GenBank/DDBJ whole genome shotgun (WGS) entry which is preliminary data.</text>
</comment>
<dbReference type="Pfam" id="PF01068">
    <property type="entry name" value="DNA_ligase_A_M"/>
    <property type="match status" value="1"/>
</dbReference>
<proteinExistence type="inferred from homology"/>
<organism evidence="4 5">
    <name type="scientific">Variovorax soli</name>
    <dbReference type="NCBI Taxonomy" id="376815"/>
    <lineage>
        <taxon>Bacteria</taxon>
        <taxon>Pseudomonadati</taxon>
        <taxon>Pseudomonadota</taxon>
        <taxon>Betaproteobacteria</taxon>
        <taxon>Burkholderiales</taxon>
        <taxon>Comamonadaceae</taxon>
        <taxon>Variovorax</taxon>
    </lineage>
</organism>
<dbReference type="InterPro" id="IPR016059">
    <property type="entry name" value="DNA_ligase_ATP-dep_CS"/>
</dbReference>
<dbReference type="Proteomes" id="UP001184230">
    <property type="component" value="Unassembled WGS sequence"/>
</dbReference>
<accession>A0ABU1NK64</accession>
<evidence type="ECO:0000313" key="4">
    <source>
        <dbReference type="EMBL" id="MDR6538868.1"/>
    </source>
</evidence>
<dbReference type="GO" id="GO:0003910">
    <property type="term" value="F:DNA ligase (ATP) activity"/>
    <property type="evidence" value="ECO:0007669"/>
    <property type="project" value="UniProtKB-EC"/>
</dbReference>
<dbReference type="SUPFAM" id="SSF56091">
    <property type="entry name" value="DNA ligase/mRNA capping enzyme, catalytic domain"/>
    <property type="match status" value="1"/>
</dbReference>
<dbReference type="RefSeq" id="WP_309906062.1">
    <property type="nucleotide sequence ID" value="NZ_JAVDRF010000012.1"/>
</dbReference>
<sequence length="207" mass="23498">MPLALANLKPMLLDERLLPWGDQAWIYELKFDGYRVLAEFGHGSARLKTRNGADCTAWFPELARSLASVKGGPHIADGEVCVLDEYGRSSFDRLQDRARRRRWYEGADPVTYCVFDLLQENGKDITQMPLLKRKARMLKRLAGVPSVLPMTHIAAEQGAELFEMAKQLRLEGLVAKKGDSVYKPGVRSSDWVKIKRKGAIPPERFRR</sequence>
<gene>
    <name evidence="4" type="ORF">J2739_004661</name>
</gene>
<dbReference type="Gene3D" id="3.30.470.30">
    <property type="entry name" value="DNA ligase/mRNA capping enzyme"/>
    <property type="match status" value="1"/>
</dbReference>
<dbReference type="PROSITE" id="PS00333">
    <property type="entry name" value="DNA_LIGASE_A2"/>
    <property type="match status" value="1"/>
</dbReference>
<feature type="domain" description="ATP-dependent DNA ligase family profile" evidence="3">
    <location>
        <begin position="110"/>
        <end position="197"/>
    </location>
</feature>
<protein>
    <submittedName>
        <fullName evidence="4">Bifunctional non-homologous end joining protein LigD</fullName>
        <ecNumber evidence="4">6.5.1.1</ecNumber>
    </submittedName>
</protein>
<evidence type="ECO:0000259" key="3">
    <source>
        <dbReference type="PROSITE" id="PS50160"/>
    </source>
</evidence>
<dbReference type="EMBL" id="JAVDRF010000012">
    <property type="protein sequence ID" value="MDR6538868.1"/>
    <property type="molecule type" value="Genomic_DNA"/>
</dbReference>
<dbReference type="EC" id="6.5.1.1" evidence="4"/>
<reference evidence="4 5" key="1">
    <citation type="submission" date="2023-07" db="EMBL/GenBank/DDBJ databases">
        <title>Sorghum-associated microbial communities from plants grown in Nebraska, USA.</title>
        <authorList>
            <person name="Schachtman D."/>
        </authorList>
    </citation>
    <scope>NUCLEOTIDE SEQUENCE [LARGE SCALE GENOMIC DNA]</scope>
    <source>
        <strain evidence="4 5">DS1781</strain>
    </source>
</reference>
<dbReference type="PANTHER" id="PTHR45674:SF4">
    <property type="entry name" value="DNA LIGASE 1"/>
    <property type="match status" value="1"/>
</dbReference>
<dbReference type="CDD" id="cd07906">
    <property type="entry name" value="Adenylation_DNA_ligase_LigD_LigC"/>
    <property type="match status" value="1"/>
</dbReference>